<evidence type="ECO:0000256" key="1">
    <source>
        <dbReference type="SAM" id="MobiDB-lite"/>
    </source>
</evidence>
<dbReference type="AlphaFoldDB" id="A0AAN7SUP6"/>
<reference evidence="2 3" key="1">
    <citation type="submission" date="2023-08" db="EMBL/GenBank/DDBJ databases">
        <title>Black Yeasts Isolated from many extreme environments.</title>
        <authorList>
            <person name="Coleine C."/>
            <person name="Stajich J.E."/>
            <person name="Selbmann L."/>
        </authorList>
    </citation>
    <scope>NUCLEOTIDE SEQUENCE [LARGE SCALE GENOMIC DNA]</scope>
    <source>
        <strain evidence="2 3">CCFEE 5910</strain>
    </source>
</reference>
<protein>
    <submittedName>
        <fullName evidence="2">Uncharacterized protein</fullName>
    </submittedName>
</protein>
<sequence length="392" mass="44045">MSFQLNFNKDHLISKLCEAKDRASAILRQLDNCEVKLNIISSTNQTEHDSKMPHKNMVRSRSRSKCKTSCSHSHERVIFYKEKPRYISDWDDDESDDDSVCSCDDNCHSTRGRSPFPVYIDGHNASQQNIQIQGGGARDIHKKYRGRSRHRPRDIVVVGDDGCKCGRSRGHGCHCHPGYITFPPVSRPLQNYHMILNDDGKVDLYEREKLNRHIFDQFKAIEKAQKEEKEAAKKVQNDAVDLFNKLQGQQCPPRFGCGGGCGLWSCGCNGLGGSYGSSRSAEAIRSELAKLKANKQQLYSEALLEGQRRARQNEIEVALDGVEMMCSGALQDTDSRDDLKSRGARKTTKGMLMKPKVHFLVEEAEGISGRVEEVDDTDGEERRGEHCCSGCS</sequence>
<dbReference type="Proteomes" id="UP001309876">
    <property type="component" value="Unassembled WGS sequence"/>
</dbReference>
<keyword evidence="3" id="KW-1185">Reference proteome</keyword>
<name>A0AAN7SUP6_9EURO</name>
<evidence type="ECO:0000313" key="2">
    <source>
        <dbReference type="EMBL" id="KAK5081991.1"/>
    </source>
</evidence>
<organism evidence="2 3">
    <name type="scientific">Lithohypha guttulata</name>
    <dbReference type="NCBI Taxonomy" id="1690604"/>
    <lineage>
        <taxon>Eukaryota</taxon>
        <taxon>Fungi</taxon>
        <taxon>Dikarya</taxon>
        <taxon>Ascomycota</taxon>
        <taxon>Pezizomycotina</taxon>
        <taxon>Eurotiomycetes</taxon>
        <taxon>Chaetothyriomycetidae</taxon>
        <taxon>Chaetothyriales</taxon>
        <taxon>Trichomeriaceae</taxon>
        <taxon>Lithohypha</taxon>
    </lineage>
</organism>
<feature type="region of interest" description="Disordered" evidence="1">
    <location>
        <begin position="45"/>
        <end position="65"/>
    </location>
</feature>
<proteinExistence type="predicted"/>
<feature type="compositionally biased region" description="Basic residues" evidence="1">
    <location>
        <begin position="53"/>
        <end position="65"/>
    </location>
</feature>
<evidence type="ECO:0000313" key="3">
    <source>
        <dbReference type="Proteomes" id="UP001309876"/>
    </source>
</evidence>
<feature type="region of interest" description="Disordered" evidence="1">
    <location>
        <begin position="370"/>
        <end position="392"/>
    </location>
</feature>
<gene>
    <name evidence="2" type="ORF">LTR05_007133</name>
</gene>
<comment type="caution">
    <text evidence="2">The sequence shown here is derived from an EMBL/GenBank/DDBJ whole genome shotgun (WGS) entry which is preliminary data.</text>
</comment>
<dbReference type="EMBL" id="JAVRRJ010000008">
    <property type="protein sequence ID" value="KAK5081991.1"/>
    <property type="molecule type" value="Genomic_DNA"/>
</dbReference>
<accession>A0AAN7SUP6</accession>